<name>A0A068NRP6_FIMGI</name>
<feature type="domain" description="Glycosyl transferase family 1" evidence="1">
    <location>
        <begin position="190"/>
        <end position="356"/>
    </location>
</feature>
<dbReference type="EMBL" id="CP007139">
    <property type="protein sequence ID" value="AIE86218.1"/>
    <property type="molecule type" value="Genomic_DNA"/>
</dbReference>
<evidence type="ECO:0000259" key="2">
    <source>
        <dbReference type="Pfam" id="PF13439"/>
    </source>
</evidence>
<feature type="domain" description="Glycosyltransferase subfamily 4-like N-terminal" evidence="2">
    <location>
        <begin position="18"/>
        <end position="182"/>
    </location>
</feature>
<dbReference type="RefSeq" id="WP_025225245.1">
    <property type="nucleotide sequence ID" value="NZ_CP007139.1"/>
</dbReference>
<dbReference type="Pfam" id="PF00534">
    <property type="entry name" value="Glycos_transf_1"/>
    <property type="match status" value="1"/>
</dbReference>
<dbReference type="Pfam" id="PF13439">
    <property type="entry name" value="Glyco_transf_4"/>
    <property type="match status" value="1"/>
</dbReference>
<proteinExistence type="predicted"/>
<keyword evidence="4" id="KW-1185">Reference proteome</keyword>
<evidence type="ECO:0000313" key="4">
    <source>
        <dbReference type="Proteomes" id="UP000027982"/>
    </source>
</evidence>
<dbReference type="STRING" id="661478.OP10G_2850"/>
<dbReference type="PANTHER" id="PTHR45947:SF3">
    <property type="entry name" value="SULFOQUINOVOSYL TRANSFERASE SQD2"/>
    <property type="match status" value="1"/>
</dbReference>
<dbReference type="SUPFAM" id="SSF53756">
    <property type="entry name" value="UDP-Glycosyltransferase/glycogen phosphorylase"/>
    <property type="match status" value="1"/>
</dbReference>
<keyword evidence="3" id="KW-0808">Transferase</keyword>
<protein>
    <submittedName>
        <fullName evidence="3">Glycosyl transferase group 1</fullName>
    </submittedName>
</protein>
<dbReference type="Proteomes" id="UP000027982">
    <property type="component" value="Chromosome"/>
</dbReference>
<dbReference type="HOGENOM" id="CLU_009583_2_0_0"/>
<evidence type="ECO:0000259" key="1">
    <source>
        <dbReference type="Pfam" id="PF00534"/>
    </source>
</evidence>
<dbReference type="PANTHER" id="PTHR45947">
    <property type="entry name" value="SULFOQUINOVOSYL TRANSFERASE SQD2"/>
    <property type="match status" value="1"/>
</dbReference>
<accession>A0A068NRP6</accession>
<dbReference type="AlphaFoldDB" id="A0A068NRP6"/>
<gene>
    <name evidence="3" type="ORF">OP10G_2850</name>
</gene>
<dbReference type="KEGG" id="fgi:OP10G_2850"/>
<dbReference type="GO" id="GO:0016757">
    <property type="term" value="F:glycosyltransferase activity"/>
    <property type="evidence" value="ECO:0007669"/>
    <property type="project" value="InterPro"/>
</dbReference>
<sequence length="394" mass="44549">MEPLRIAMFSDSALPILNGVSVSVDALVGELRNQGHSVHLYTARYPHYRDPDANTYRFRALETPISRGYPVAIPPFYRMLHKFRRQEYDVVHTHTPFVLGMVGLRWAESHGLPIVSTYHTLYDRYSHYFRLLPRRYIRFRIAKHTNFYYNHVDHVLTPSEASMKWLKRHSVSTPTTVVPTGIPRGPMLERAEMRQALGIPPDARILLYVGRLAQEKNLGVLLEAAAAVCREDPRARLWLVGDGPYRQECVDIVRRSGIGDRVRFVGFVPRAEVDRYYAAADLFVFSSITETQGLVVQEAMTHGLPAVVVAGGGAGASVVDGLNGFVVKNEAGELARTIQRVLRDEPLYSRLTEQAPRSVRDLGVPAMGERVLAVYRQVIRDQRESANADRFAWV</sequence>
<organism evidence="3 4">
    <name type="scientific">Fimbriimonas ginsengisoli Gsoil 348</name>
    <dbReference type="NCBI Taxonomy" id="661478"/>
    <lineage>
        <taxon>Bacteria</taxon>
        <taxon>Bacillati</taxon>
        <taxon>Armatimonadota</taxon>
        <taxon>Fimbriimonadia</taxon>
        <taxon>Fimbriimonadales</taxon>
        <taxon>Fimbriimonadaceae</taxon>
        <taxon>Fimbriimonas</taxon>
    </lineage>
</organism>
<dbReference type="InterPro" id="IPR028098">
    <property type="entry name" value="Glyco_trans_4-like_N"/>
</dbReference>
<dbReference type="Gene3D" id="3.40.50.2000">
    <property type="entry name" value="Glycogen Phosphorylase B"/>
    <property type="match status" value="2"/>
</dbReference>
<evidence type="ECO:0000313" key="3">
    <source>
        <dbReference type="EMBL" id="AIE86218.1"/>
    </source>
</evidence>
<dbReference type="OrthoDB" id="9802525at2"/>
<dbReference type="InterPro" id="IPR001296">
    <property type="entry name" value="Glyco_trans_1"/>
</dbReference>
<dbReference type="eggNOG" id="COG0438">
    <property type="taxonomic scope" value="Bacteria"/>
</dbReference>
<dbReference type="InterPro" id="IPR050194">
    <property type="entry name" value="Glycosyltransferase_grp1"/>
</dbReference>
<reference evidence="3 4" key="1">
    <citation type="journal article" date="2014" name="PLoS ONE">
        <title>The first complete genome sequence of the class fimbriimonadia in the phylum armatimonadetes.</title>
        <authorList>
            <person name="Hu Z.Y."/>
            <person name="Wang Y.Z."/>
            <person name="Im W.T."/>
            <person name="Wang S.Y."/>
            <person name="Zhao G.P."/>
            <person name="Zheng H.J."/>
            <person name="Quan Z.X."/>
        </authorList>
    </citation>
    <scope>NUCLEOTIDE SEQUENCE [LARGE SCALE GENOMIC DNA]</scope>
    <source>
        <strain evidence="3">Gsoil 348</strain>
    </source>
</reference>